<dbReference type="InterPro" id="IPR011051">
    <property type="entry name" value="RmlC_Cupin_sf"/>
</dbReference>
<dbReference type="CDD" id="cd02214">
    <property type="entry name" value="cupin_MJ1618"/>
    <property type="match status" value="1"/>
</dbReference>
<proteinExistence type="predicted"/>
<dbReference type="Pfam" id="PF07883">
    <property type="entry name" value="Cupin_2"/>
    <property type="match status" value="1"/>
</dbReference>
<dbReference type="AlphaFoldDB" id="A0A0F9JJQ1"/>
<sequence length="121" mass="13704">MQEKIYKYDLNKEYFFVEGCFINELLNDGTDPDVSIAQARVTPGMTTAWHYLSETTERYVILQGHGEVSVGSELKRNVTVGDIVVIPQEIHQCIKNIGSADLVFLAICSPRFKAENYREVS</sequence>
<dbReference type="SUPFAM" id="SSF51182">
    <property type="entry name" value="RmlC-like cupins"/>
    <property type="match status" value="1"/>
</dbReference>
<gene>
    <name evidence="2" type="ORF">LCGC14_1444230</name>
</gene>
<dbReference type="EMBL" id="LAZR01009881">
    <property type="protein sequence ID" value="KKM70089.1"/>
    <property type="molecule type" value="Genomic_DNA"/>
</dbReference>
<name>A0A0F9JJQ1_9ZZZZ</name>
<dbReference type="InterPro" id="IPR052044">
    <property type="entry name" value="PKS_Associated_Protein"/>
</dbReference>
<dbReference type="InterPro" id="IPR014710">
    <property type="entry name" value="RmlC-like_jellyroll"/>
</dbReference>
<dbReference type="InterPro" id="IPR013096">
    <property type="entry name" value="Cupin_2"/>
</dbReference>
<dbReference type="Gene3D" id="2.60.120.10">
    <property type="entry name" value="Jelly Rolls"/>
    <property type="match status" value="1"/>
</dbReference>
<protein>
    <recommendedName>
        <fullName evidence="1">Cupin type-2 domain-containing protein</fullName>
    </recommendedName>
</protein>
<reference evidence="2" key="1">
    <citation type="journal article" date="2015" name="Nature">
        <title>Complex archaea that bridge the gap between prokaryotes and eukaryotes.</title>
        <authorList>
            <person name="Spang A."/>
            <person name="Saw J.H."/>
            <person name="Jorgensen S.L."/>
            <person name="Zaremba-Niedzwiedzka K."/>
            <person name="Martijn J."/>
            <person name="Lind A.E."/>
            <person name="van Eijk R."/>
            <person name="Schleper C."/>
            <person name="Guy L."/>
            <person name="Ettema T.J."/>
        </authorList>
    </citation>
    <scope>NUCLEOTIDE SEQUENCE</scope>
</reference>
<evidence type="ECO:0000259" key="1">
    <source>
        <dbReference type="Pfam" id="PF07883"/>
    </source>
</evidence>
<dbReference type="PANTHER" id="PTHR36114">
    <property type="entry name" value="16.7 KDA PROTEIN IN WHIE LOCUS"/>
    <property type="match status" value="1"/>
</dbReference>
<feature type="domain" description="Cupin type-2" evidence="1">
    <location>
        <begin position="40"/>
        <end position="107"/>
    </location>
</feature>
<dbReference type="PANTHER" id="PTHR36114:SF8">
    <property type="entry name" value="CUPIN TYPE-1 DOMAIN-CONTAINING PROTEIN"/>
    <property type="match status" value="1"/>
</dbReference>
<evidence type="ECO:0000313" key="2">
    <source>
        <dbReference type="EMBL" id="KKM70089.1"/>
    </source>
</evidence>
<organism evidence="2">
    <name type="scientific">marine sediment metagenome</name>
    <dbReference type="NCBI Taxonomy" id="412755"/>
    <lineage>
        <taxon>unclassified sequences</taxon>
        <taxon>metagenomes</taxon>
        <taxon>ecological metagenomes</taxon>
    </lineage>
</organism>
<comment type="caution">
    <text evidence="2">The sequence shown here is derived from an EMBL/GenBank/DDBJ whole genome shotgun (WGS) entry which is preliminary data.</text>
</comment>
<accession>A0A0F9JJQ1</accession>